<accession>A0A8H4ENT3</accession>
<gene>
    <name evidence="1" type="ORF">F8M41_014414</name>
</gene>
<sequence>MMTPASVTLKNKTVIKDKTKLTNYSKSAKTLMNSDTIKAMTPQAIAPTNDSSNIRWIQQLVLQMMPNSSNKTKLQQNINDSSSKRWFSKCVSIEDNATKRG</sequence>
<protein>
    <submittedName>
        <fullName evidence="1">Uncharacterized protein</fullName>
    </submittedName>
</protein>
<proteinExistence type="predicted"/>
<comment type="caution">
    <text evidence="1">The sequence shown here is derived from an EMBL/GenBank/DDBJ whole genome shotgun (WGS) entry which is preliminary data.</text>
</comment>
<name>A0A8H4ENT3_GIGMA</name>
<organism evidence="1 2">
    <name type="scientific">Gigaspora margarita</name>
    <dbReference type="NCBI Taxonomy" id="4874"/>
    <lineage>
        <taxon>Eukaryota</taxon>
        <taxon>Fungi</taxon>
        <taxon>Fungi incertae sedis</taxon>
        <taxon>Mucoromycota</taxon>
        <taxon>Glomeromycotina</taxon>
        <taxon>Glomeromycetes</taxon>
        <taxon>Diversisporales</taxon>
        <taxon>Gigasporaceae</taxon>
        <taxon>Gigaspora</taxon>
    </lineage>
</organism>
<evidence type="ECO:0000313" key="1">
    <source>
        <dbReference type="EMBL" id="KAF0525595.1"/>
    </source>
</evidence>
<dbReference type="AlphaFoldDB" id="A0A8H4ENT3"/>
<evidence type="ECO:0000313" key="2">
    <source>
        <dbReference type="Proteomes" id="UP000439903"/>
    </source>
</evidence>
<dbReference type="Proteomes" id="UP000439903">
    <property type="component" value="Unassembled WGS sequence"/>
</dbReference>
<dbReference type="EMBL" id="WTPW01000297">
    <property type="protein sequence ID" value="KAF0525595.1"/>
    <property type="molecule type" value="Genomic_DNA"/>
</dbReference>
<reference evidence="1 2" key="1">
    <citation type="journal article" date="2019" name="Environ. Microbiol.">
        <title>At the nexus of three kingdoms: the genome of the mycorrhizal fungus Gigaspora margarita provides insights into plant, endobacterial and fungal interactions.</title>
        <authorList>
            <person name="Venice F."/>
            <person name="Ghignone S."/>
            <person name="Salvioli di Fossalunga A."/>
            <person name="Amselem J."/>
            <person name="Novero M."/>
            <person name="Xianan X."/>
            <person name="Sedzielewska Toro K."/>
            <person name="Morin E."/>
            <person name="Lipzen A."/>
            <person name="Grigoriev I.V."/>
            <person name="Henrissat B."/>
            <person name="Martin F.M."/>
            <person name="Bonfante P."/>
        </authorList>
    </citation>
    <scope>NUCLEOTIDE SEQUENCE [LARGE SCALE GENOMIC DNA]</scope>
    <source>
        <strain evidence="1 2">BEG34</strain>
    </source>
</reference>
<keyword evidence="2" id="KW-1185">Reference proteome</keyword>